<gene>
    <name evidence="9" type="ORF">D9C73_026643</name>
</gene>
<accession>A0A4U5VXH4</accession>
<keyword evidence="4" id="KW-1015">Disulfide bond</keyword>
<dbReference type="GO" id="GO:0050852">
    <property type="term" value="P:T cell receptor signaling pathway"/>
    <property type="evidence" value="ECO:0007669"/>
    <property type="project" value="TreeGrafter"/>
</dbReference>
<proteinExistence type="predicted"/>
<protein>
    <submittedName>
        <fullName evidence="9">Butyrophilin-like protein 2</fullName>
    </submittedName>
</protein>
<dbReference type="InterPro" id="IPR036415">
    <property type="entry name" value="Lamin_tail_dom_sf"/>
</dbReference>
<dbReference type="GO" id="GO:0009897">
    <property type="term" value="C:external side of plasma membrane"/>
    <property type="evidence" value="ECO:0007669"/>
    <property type="project" value="TreeGrafter"/>
</dbReference>
<feature type="compositionally biased region" description="Basic and acidic residues" evidence="7">
    <location>
        <begin position="356"/>
        <end position="386"/>
    </location>
</feature>
<dbReference type="PANTHER" id="PTHR24100">
    <property type="entry name" value="BUTYROPHILIN"/>
    <property type="match status" value="1"/>
</dbReference>
<dbReference type="Pfam" id="PF07686">
    <property type="entry name" value="V-set"/>
    <property type="match status" value="1"/>
</dbReference>
<dbReference type="SMART" id="SM00409">
    <property type="entry name" value="IG"/>
    <property type="match status" value="1"/>
</dbReference>
<organism evidence="9 10">
    <name type="scientific">Collichthys lucidus</name>
    <name type="common">Big head croaker</name>
    <name type="synonym">Sciaena lucida</name>
    <dbReference type="NCBI Taxonomy" id="240159"/>
    <lineage>
        <taxon>Eukaryota</taxon>
        <taxon>Metazoa</taxon>
        <taxon>Chordata</taxon>
        <taxon>Craniata</taxon>
        <taxon>Vertebrata</taxon>
        <taxon>Euteleostomi</taxon>
        <taxon>Actinopterygii</taxon>
        <taxon>Neopterygii</taxon>
        <taxon>Teleostei</taxon>
        <taxon>Neoteleostei</taxon>
        <taxon>Acanthomorphata</taxon>
        <taxon>Eupercaria</taxon>
        <taxon>Sciaenidae</taxon>
        <taxon>Collichthys</taxon>
    </lineage>
</organism>
<keyword evidence="3" id="KW-0472">Membrane</keyword>
<evidence type="ECO:0000256" key="4">
    <source>
        <dbReference type="ARBA" id="ARBA00023157"/>
    </source>
</evidence>
<keyword evidence="5" id="KW-0325">Glycoprotein</keyword>
<name>A0A4U5VXH4_COLLU</name>
<dbReference type="InterPro" id="IPR007110">
    <property type="entry name" value="Ig-like_dom"/>
</dbReference>
<keyword evidence="10" id="KW-1185">Reference proteome</keyword>
<dbReference type="EMBL" id="CM014101">
    <property type="protein sequence ID" value="TKS93369.1"/>
    <property type="molecule type" value="Genomic_DNA"/>
</dbReference>
<dbReference type="GO" id="GO:0001817">
    <property type="term" value="P:regulation of cytokine production"/>
    <property type="evidence" value="ECO:0007669"/>
    <property type="project" value="TreeGrafter"/>
</dbReference>
<evidence type="ECO:0000313" key="9">
    <source>
        <dbReference type="EMBL" id="TKS93369.1"/>
    </source>
</evidence>
<dbReference type="SUPFAM" id="SSF48726">
    <property type="entry name" value="Immunoglobulin"/>
    <property type="match status" value="1"/>
</dbReference>
<dbReference type="Proteomes" id="UP000298787">
    <property type="component" value="Chromosome 24"/>
</dbReference>
<evidence type="ECO:0000259" key="8">
    <source>
        <dbReference type="PROSITE" id="PS50835"/>
    </source>
</evidence>
<dbReference type="AlphaFoldDB" id="A0A4U5VXH4"/>
<dbReference type="STRING" id="240159.A0A4U5VXH4"/>
<dbReference type="FunFam" id="2.60.40.10:FF:000142">
    <property type="entry name" value="V-set domain-containing T-cell activation inhibitor 1"/>
    <property type="match status" value="1"/>
</dbReference>
<evidence type="ECO:0000256" key="3">
    <source>
        <dbReference type="ARBA" id="ARBA00023136"/>
    </source>
</evidence>
<dbReference type="Gene3D" id="2.60.40.10">
    <property type="entry name" value="Immunoglobulins"/>
    <property type="match status" value="1"/>
</dbReference>
<feature type="compositionally biased region" description="Basic residues" evidence="7">
    <location>
        <begin position="387"/>
        <end position="397"/>
    </location>
</feature>
<evidence type="ECO:0000256" key="5">
    <source>
        <dbReference type="ARBA" id="ARBA00023180"/>
    </source>
</evidence>
<dbReference type="InterPro" id="IPR003599">
    <property type="entry name" value="Ig_sub"/>
</dbReference>
<sequence length="421" mass="48105">MQNKMLELESVKENTLEVSQAQGSTSSACLDSATVFIVDKVDPDGEYVELRNTSHEDQQVGMGWELHVRVNNRKPVIMTFKASFVIRAEVSAQISMKQKSWNTGDRLLIDLYSDTGEKKQMGLWDLHIQVDNRKPIIIYTFDSKFKLNPRDTVTSCRMLHHTDGPSLRSPLGALSVLLFYLLLTHSCTGQFQLIGPSQSIVAGVGDDVILPCHLKPAMDVTAETVQWTRADLNPRFIYVWRSGQALVNVKNPAYKERTSMFVSELKHGNLSLKLFKVKPSDQGTYECNIPTRNKVTSVQLVVEINGGEKNNSKSNKTEDQFVTEDDREREKLLSDKTVQMENLNKGKEKKKKKHNEKSEKLVEEQQRREEAENTVKILKEDLETKKKEQKKPNRKKNKAEQEVETLKNELETKLDTKIQEV</sequence>
<comment type="subcellular location">
    <subcellularLocation>
        <location evidence="1">Membrane</location>
    </subcellularLocation>
</comment>
<dbReference type="SUPFAM" id="SSF74853">
    <property type="entry name" value="Lamin A/C globular tail domain"/>
    <property type="match status" value="1"/>
</dbReference>
<dbReference type="InterPro" id="IPR013106">
    <property type="entry name" value="Ig_V-set"/>
</dbReference>
<dbReference type="InterPro" id="IPR013783">
    <property type="entry name" value="Ig-like_fold"/>
</dbReference>
<feature type="compositionally biased region" description="Basic and acidic residues" evidence="7">
    <location>
        <begin position="315"/>
        <end position="334"/>
    </location>
</feature>
<evidence type="ECO:0000313" key="10">
    <source>
        <dbReference type="Proteomes" id="UP000298787"/>
    </source>
</evidence>
<dbReference type="PANTHER" id="PTHR24100:SF151">
    <property type="entry name" value="ICOS LIGAND"/>
    <property type="match status" value="1"/>
</dbReference>
<dbReference type="InterPro" id="IPR036179">
    <property type="entry name" value="Ig-like_dom_sf"/>
</dbReference>
<evidence type="ECO:0000256" key="7">
    <source>
        <dbReference type="SAM" id="MobiDB-lite"/>
    </source>
</evidence>
<feature type="region of interest" description="Disordered" evidence="7">
    <location>
        <begin position="306"/>
        <end position="403"/>
    </location>
</feature>
<dbReference type="PROSITE" id="PS51257">
    <property type="entry name" value="PROKAR_LIPOPROTEIN"/>
    <property type="match status" value="1"/>
</dbReference>
<keyword evidence="6" id="KW-0393">Immunoglobulin domain</keyword>
<evidence type="ECO:0000256" key="1">
    <source>
        <dbReference type="ARBA" id="ARBA00004370"/>
    </source>
</evidence>
<dbReference type="GO" id="GO:0050863">
    <property type="term" value="P:regulation of T cell activation"/>
    <property type="evidence" value="ECO:0007669"/>
    <property type="project" value="UniProtKB-ARBA"/>
</dbReference>
<dbReference type="PROSITE" id="PS50835">
    <property type="entry name" value="IG_LIKE"/>
    <property type="match status" value="1"/>
</dbReference>
<dbReference type="InterPro" id="IPR050504">
    <property type="entry name" value="IgSF_BTN/MOG"/>
</dbReference>
<evidence type="ECO:0000256" key="2">
    <source>
        <dbReference type="ARBA" id="ARBA00022729"/>
    </source>
</evidence>
<dbReference type="Gene3D" id="2.60.40.1260">
    <property type="entry name" value="Lamin Tail domain"/>
    <property type="match status" value="1"/>
</dbReference>
<dbReference type="GO" id="GO:1903037">
    <property type="term" value="P:regulation of leukocyte cell-cell adhesion"/>
    <property type="evidence" value="ECO:0007669"/>
    <property type="project" value="UniProtKB-ARBA"/>
</dbReference>
<reference evidence="9 10" key="1">
    <citation type="submission" date="2019-01" db="EMBL/GenBank/DDBJ databases">
        <title>Genome Assembly of Collichthys lucidus.</title>
        <authorList>
            <person name="Cai M."/>
            <person name="Xiao S."/>
        </authorList>
    </citation>
    <scope>NUCLEOTIDE SEQUENCE [LARGE SCALE GENOMIC DNA]</scope>
    <source>
        <strain evidence="9">JT15FE1705JMU</strain>
        <tissue evidence="9">Muscle</tissue>
    </source>
</reference>
<keyword evidence="2" id="KW-0732">Signal</keyword>
<dbReference type="GO" id="GO:0005102">
    <property type="term" value="F:signaling receptor binding"/>
    <property type="evidence" value="ECO:0007669"/>
    <property type="project" value="TreeGrafter"/>
</dbReference>
<evidence type="ECO:0000256" key="6">
    <source>
        <dbReference type="ARBA" id="ARBA00023319"/>
    </source>
</evidence>
<feature type="domain" description="Ig-like" evidence="8">
    <location>
        <begin position="205"/>
        <end position="303"/>
    </location>
</feature>